<dbReference type="Proteomes" id="UP000238563">
    <property type="component" value="Unassembled WGS sequence"/>
</dbReference>
<accession>A0A2S9JDX5</accession>
<dbReference type="OrthoDB" id="5348860at2"/>
<dbReference type="Pfam" id="PF09619">
    <property type="entry name" value="YscW"/>
    <property type="match status" value="1"/>
</dbReference>
<dbReference type="EMBL" id="PVBT01000006">
    <property type="protein sequence ID" value="PRD51100.1"/>
    <property type="molecule type" value="Genomic_DNA"/>
</dbReference>
<name>A0A2S9JDX5_9HYPH</name>
<gene>
    <name evidence="1" type="ORF">C5750_19895</name>
</gene>
<dbReference type="InterPro" id="IPR039366">
    <property type="entry name" value="Pilotin"/>
</dbReference>
<protein>
    <submittedName>
        <fullName evidence="1">Uncharacterized protein</fullName>
    </submittedName>
</protein>
<evidence type="ECO:0000313" key="1">
    <source>
        <dbReference type="EMBL" id="PRD51100.1"/>
    </source>
</evidence>
<proteinExistence type="predicted"/>
<sequence>MPGIRCIARLSRRRARVAWRAPRQARLPARPPLRLTRRPAVLLLSRRYDGRRIWLSGRPGLSLSDGCKCRAAASKPNAFLRKECSLRPITPKLAVAALAVLSIAAVTPAWSACRFNTTVIVEGPSKARLPAGSQLSLTIFDGNLADAPMSMTAVATVEKRVSGQRFPLRVPVSVRSDKKCPVWPSLSARIEQRGKLAFLNDTQTRVHPGKRTLVKLIAVSR</sequence>
<evidence type="ECO:0000313" key="2">
    <source>
        <dbReference type="Proteomes" id="UP000238563"/>
    </source>
</evidence>
<keyword evidence="2" id="KW-1185">Reference proteome</keyword>
<reference evidence="1 2" key="1">
    <citation type="submission" date="2018-02" db="EMBL/GenBank/DDBJ databases">
        <title>The draft genome of Phyllobacterium myrsinacearum DSM5892.</title>
        <authorList>
            <person name="Li L."/>
            <person name="Liu L."/>
            <person name="Zhang X."/>
            <person name="Wang T."/>
        </authorList>
    </citation>
    <scope>NUCLEOTIDE SEQUENCE [LARGE SCALE GENOMIC DNA]</scope>
    <source>
        <strain evidence="1 2">DSM 5892</strain>
    </source>
</reference>
<organism evidence="1 2">
    <name type="scientific">Phyllobacterium myrsinacearum</name>
    <dbReference type="NCBI Taxonomy" id="28101"/>
    <lineage>
        <taxon>Bacteria</taxon>
        <taxon>Pseudomonadati</taxon>
        <taxon>Pseudomonadota</taxon>
        <taxon>Alphaproteobacteria</taxon>
        <taxon>Hyphomicrobiales</taxon>
        <taxon>Phyllobacteriaceae</taxon>
        <taxon>Phyllobacterium</taxon>
    </lineage>
</organism>
<dbReference type="AlphaFoldDB" id="A0A2S9JDX5"/>
<comment type="caution">
    <text evidence="1">The sequence shown here is derived from an EMBL/GenBank/DDBJ whole genome shotgun (WGS) entry which is preliminary data.</text>
</comment>